<proteinExistence type="predicted"/>
<dbReference type="EMBL" id="RDOM01000067">
    <property type="protein sequence ID" value="MBF4273814.1"/>
    <property type="molecule type" value="Genomic_DNA"/>
</dbReference>
<evidence type="ECO:0008006" key="4">
    <source>
        <dbReference type="Google" id="ProtNLM"/>
    </source>
</evidence>
<accession>A0AAW4AN59</accession>
<protein>
    <recommendedName>
        <fullName evidence="4">Helix-turn-helix domain-containing protein</fullName>
    </recommendedName>
</protein>
<gene>
    <name evidence="2" type="ORF">EAY07_17635</name>
</gene>
<dbReference type="KEGG" id="vau:VANGNB10_cI2563c"/>
<dbReference type="AlphaFoldDB" id="A0AAW4AN59"/>
<organism evidence="2 3">
    <name type="scientific">Vibrio anguillarum</name>
    <name type="common">Listonella anguillarum</name>
    <dbReference type="NCBI Taxonomy" id="55601"/>
    <lineage>
        <taxon>Bacteria</taxon>
        <taxon>Pseudomonadati</taxon>
        <taxon>Pseudomonadota</taxon>
        <taxon>Gammaproteobacteria</taxon>
        <taxon>Vibrionales</taxon>
        <taxon>Vibrionaceae</taxon>
        <taxon>Vibrio</taxon>
    </lineage>
</organism>
<comment type="caution">
    <text evidence="2">The sequence shown here is derived from an EMBL/GenBank/DDBJ whole genome shotgun (WGS) entry which is preliminary data.</text>
</comment>
<evidence type="ECO:0000256" key="1">
    <source>
        <dbReference type="SAM" id="MobiDB-lite"/>
    </source>
</evidence>
<evidence type="ECO:0000313" key="2">
    <source>
        <dbReference type="EMBL" id="MBF4273814.1"/>
    </source>
</evidence>
<name>A0AAW4AN59_VIBAN</name>
<evidence type="ECO:0000313" key="3">
    <source>
        <dbReference type="Proteomes" id="UP000722957"/>
    </source>
</evidence>
<sequence length="245" mass="27982">MSVIRRAHEQEFTVLPNRTIRDSRLSLDALGLLLKLISRPPNWEVRPYQLQKECSIGRDKLRRLLTELQDCGYLVRIKSRRADGTWDWISEVYQEAQTQSDSTMCGNSGHGSTIDVFPVDDSAVSGSPDDGKHGALKKKVLKNTKSQKTDTRESSSFTRRDLVITDEMRHWANSVTPLVSIEWESQIFVNHPSGQTQRFNSSEALIGAWRTWMIRGQKYAEQQQSTSQRRSLVDDLNDTSWAEGL</sequence>
<dbReference type="RefSeq" id="WP_019281373.1">
    <property type="nucleotide sequence ID" value="NZ_CP020534.1"/>
</dbReference>
<dbReference type="Proteomes" id="UP000722957">
    <property type="component" value="Unassembled WGS sequence"/>
</dbReference>
<feature type="region of interest" description="Disordered" evidence="1">
    <location>
        <begin position="223"/>
        <end position="245"/>
    </location>
</feature>
<reference evidence="2 3" key="1">
    <citation type="journal article" date="2021" name="PeerJ">
        <title>Analysis of 44 Vibrio anguillarum genomes reveals high genetic diversity.</title>
        <authorList>
            <person name="Hansen M.J."/>
            <person name="Dalsgaard I."/>
        </authorList>
    </citation>
    <scope>NUCLEOTIDE SEQUENCE [LARGE SCALE GENOMIC DNA]</scope>
    <source>
        <strain evidence="2 3">17-16730-2A</strain>
    </source>
</reference>
<feature type="region of interest" description="Disordered" evidence="1">
    <location>
        <begin position="122"/>
        <end position="155"/>
    </location>
</feature>